<dbReference type="AlphaFoldDB" id="A0A0M3HSS7"/>
<dbReference type="Proteomes" id="UP000036681">
    <property type="component" value="Unplaced"/>
</dbReference>
<protein>
    <submittedName>
        <fullName evidence="3">SCP domain-containing protein</fullName>
    </submittedName>
</protein>
<evidence type="ECO:0000256" key="1">
    <source>
        <dbReference type="SAM" id="MobiDB-lite"/>
    </source>
</evidence>
<evidence type="ECO:0000313" key="3">
    <source>
        <dbReference type="WBParaSite" id="ALUE_0000557501-mRNA-1"/>
    </source>
</evidence>
<dbReference type="WBParaSite" id="ALUE_0000557501-mRNA-1">
    <property type="protein sequence ID" value="ALUE_0000557501-mRNA-1"/>
    <property type="gene ID" value="ALUE_0000557501"/>
</dbReference>
<feature type="region of interest" description="Disordered" evidence="1">
    <location>
        <begin position="1"/>
        <end position="26"/>
    </location>
</feature>
<accession>A0A0M3HSS7</accession>
<evidence type="ECO:0000313" key="2">
    <source>
        <dbReference type="Proteomes" id="UP000036681"/>
    </source>
</evidence>
<organism evidence="2 3">
    <name type="scientific">Ascaris lumbricoides</name>
    <name type="common">Giant roundworm</name>
    <dbReference type="NCBI Taxonomy" id="6252"/>
    <lineage>
        <taxon>Eukaryota</taxon>
        <taxon>Metazoa</taxon>
        <taxon>Ecdysozoa</taxon>
        <taxon>Nematoda</taxon>
        <taxon>Chromadorea</taxon>
        <taxon>Rhabditida</taxon>
        <taxon>Spirurina</taxon>
        <taxon>Ascaridomorpha</taxon>
        <taxon>Ascaridoidea</taxon>
        <taxon>Ascarididae</taxon>
        <taxon>Ascaris</taxon>
    </lineage>
</organism>
<reference evidence="3" key="1">
    <citation type="submission" date="2017-02" db="UniProtKB">
        <authorList>
            <consortium name="WormBaseParasite"/>
        </authorList>
    </citation>
    <scope>IDENTIFICATION</scope>
</reference>
<sequence>MQLQGAADCSNFMNPDGTMNRGQDVKRGSFNQAPLEMYNAKMTRQWSSAQQATDLTKLHYETGQTDHKCHVPQAKNDRPVP</sequence>
<keyword evidence="2" id="KW-1185">Reference proteome</keyword>
<name>A0A0M3HSS7_ASCLU</name>
<proteinExistence type="predicted"/>